<evidence type="ECO:0000313" key="1">
    <source>
        <dbReference type="EMBL" id="KAL3772653.1"/>
    </source>
</evidence>
<evidence type="ECO:0000313" key="2">
    <source>
        <dbReference type="Proteomes" id="UP001530400"/>
    </source>
</evidence>
<organism evidence="1 2">
    <name type="scientific">Cyclotella atomus</name>
    <dbReference type="NCBI Taxonomy" id="382360"/>
    <lineage>
        <taxon>Eukaryota</taxon>
        <taxon>Sar</taxon>
        <taxon>Stramenopiles</taxon>
        <taxon>Ochrophyta</taxon>
        <taxon>Bacillariophyta</taxon>
        <taxon>Coscinodiscophyceae</taxon>
        <taxon>Thalassiosirophycidae</taxon>
        <taxon>Stephanodiscales</taxon>
        <taxon>Stephanodiscaceae</taxon>
        <taxon>Cyclotella</taxon>
    </lineage>
</organism>
<proteinExistence type="predicted"/>
<accession>A0ABD3N976</accession>
<dbReference type="Gene3D" id="3.40.50.2000">
    <property type="entry name" value="Glycogen Phosphorylase B"/>
    <property type="match status" value="1"/>
</dbReference>
<gene>
    <name evidence="1" type="ORF">ACHAWO_013198</name>
</gene>
<dbReference type="Proteomes" id="UP001530400">
    <property type="component" value="Unassembled WGS sequence"/>
</dbReference>
<dbReference type="SUPFAM" id="SSF53756">
    <property type="entry name" value="UDP-Glycosyltransferase/glycogen phosphorylase"/>
    <property type="match status" value="1"/>
</dbReference>
<dbReference type="AlphaFoldDB" id="A0ABD3N976"/>
<sequence>MTNSPSAPNEAFQSSSRPAKRRILFISLEFNYSPFSGNGVLARSLVSGLVCRNAEGYDIQVRVICARPHPSTNDLSSDIHMGESEHFDNCLEIWPVDLPMGCQWKRLDRHGPWKEFADGCTGSHGNVDCSQSVKDFEPLEVVVVDWHGMLAWEQICNQLKRKNEGDRIRSIKCVYYNFRVYSASLWEHVDADSSSEHTAGETDDFYQNKEQQSCRMAGTIICLSDHDRDHLEVLIKQDTMLESEECLVKLNSISILPPPLRGDILALANREPGELLCHLPEEANAVIQQLSQDMSDKRPPRMFLTCMVRLSPEKSPHHFVPFIQKLGGVEFLRNANLIPLICGAKSVESYAQSVLDDLSTMCGDEWPFVVIDRFLGPEEMASVLLCTSVNLHPCLYDAYGMTVVESTAFGAVSIVNSGGKVGATSLLKEGIGCVGVDLESIILGHGESVAGIVQQIQQHGASLVEVRNNGRSLALGWDEETYCMTLLKILSSAAEY</sequence>
<name>A0ABD3N976_9STRA</name>
<protein>
    <recommendedName>
        <fullName evidence="3">Glycosyl transferase family 1 domain-containing protein</fullName>
    </recommendedName>
</protein>
<reference evidence="1 2" key="1">
    <citation type="submission" date="2024-10" db="EMBL/GenBank/DDBJ databases">
        <title>Updated reference genomes for cyclostephanoid diatoms.</title>
        <authorList>
            <person name="Roberts W.R."/>
            <person name="Alverson A.J."/>
        </authorList>
    </citation>
    <scope>NUCLEOTIDE SEQUENCE [LARGE SCALE GENOMIC DNA]</scope>
    <source>
        <strain evidence="1 2">AJA010-31</strain>
    </source>
</reference>
<dbReference type="EMBL" id="JALLPJ020001263">
    <property type="protein sequence ID" value="KAL3772653.1"/>
    <property type="molecule type" value="Genomic_DNA"/>
</dbReference>
<evidence type="ECO:0008006" key="3">
    <source>
        <dbReference type="Google" id="ProtNLM"/>
    </source>
</evidence>
<keyword evidence="2" id="KW-1185">Reference proteome</keyword>
<comment type="caution">
    <text evidence="1">The sequence shown here is derived from an EMBL/GenBank/DDBJ whole genome shotgun (WGS) entry which is preliminary data.</text>
</comment>